<dbReference type="GO" id="GO:1905762">
    <property type="term" value="F:CCR4-NOT complex binding"/>
    <property type="evidence" value="ECO:0007669"/>
    <property type="project" value="TreeGrafter"/>
</dbReference>
<name>A0A0D3L194_EMIH1</name>
<dbReference type="GO" id="GO:0004540">
    <property type="term" value="F:RNA nuclease activity"/>
    <property type="evidence" value="ECO:0007669"/>
    <property type="project" value="InterPro"/>
</dbReference>
<dbReference type="EnsemblProtists" id="EOD41779">
    <property type="protein sequence ID" value="EOD41779"/>
    <property type="gene ID" value="EMIHUDRAFT_95007"/>
</dbReference>
<dbReference type="GeneID" id="17287049"/>
<reference evidence="2" key="2">
    <citation type="submission" date="2024-10" db="UniProtKB">
        <authorList>
            <consortium name="EnsemblProtists"/>
        </authorList>
    </citation>
    <scope>IDENTIFICATION</scope>
</reference>
<proteinExistence type="predicted"/>
<dbReference type="KEGG" id="ehx:EMIHUDRAFT_95007"/>
<dbReference type="InterPro" id="IPR024768">
    <property type="entry name" value="Marf1"/>
</dbReference>
<keyword evidence="3" id="KW-1185">Reference proteome</keyword>
<accession>A0A0D3L194</accession>
<organism evidence="2 3">
    <name type="scientific">Emiliania huxleyi (strain CCMP1516)</name>
    <dbReference type="NCBI Taxonomy" id="280463"/>
    <lineage>
        <taxon>Eukaryota</taxon>
        <taxon>Haptista</taxon>
        <taxon>Haptophyta</taxon>
        <taxon>Prymnesiophyceae</taxon>
        <taxon>Isochrysidales</taxon>
        <taxon>Noelaerhabdaceae</taxon>
        <taxon>Emiliania</taxon>
    </lineage>
</organism>
<dbReference type="HOGENOM" id="CLU_802731_0_0_1"/>
<dbReference type="AlphaFoldDB" id="A0A0D3L194"/>
<dbReference type="RefSeq" id="XP_005794208.1">
    <property type="nucleotide sequence ID" value="XM_005794151.1"/>
</dbReference>
<feature type="domain" description="NYN" evidence="1">
    <location>
        <begin position="7"/>
        <end position="149"/>
    </location>
</feature>
<evidence type="ECO:0000313" key="3">
    <source>
        <dbReference type="Proteomes" id="UP000013827"/>
    </source>
</evidence>
<sequence length="346" mass="38184">MGLAGDTCIFWDFENVVVPNWCKASAAANAIREVVLPHGRITERRLYYDSAKATSSTDRIGLDLSGFTLVDCPTRGTKETLDKKLIVDVMHTAWEKRARDAAITVVLITSDGDYAYTIARLRDIGVKTVVIYGPLTQTADVLLDSCDVALSWIHDVLPATLNPAVDEPEPASADSISASPDLKDRVKSATSRHLAELSESEDTCNCQHFQAEALLDGIDREGCEDDVSVVDQIETEEGRHLILLNCVHGSQTGELRNFPNRTWQNCMTPDATVSKKFYKKRGLHCLPEYRAVRNAALRAGLIHASFGAPRHESHPNPLEGHTKLMYLCLTMKGRSRLGLPEALDRS</sequence>
<dbReference type="Pfam" id="PF01936">
    <property type="entry name" value="NYN"/>
    <property type="match status" value="1"/>
</dbReference>
<dbReference type="PaxDb" id="2903-EOD41779"/>
<dbReference type="Gene3D" id="3.40.50.1010">
    <property type="entry name" value="5'-nuclease"/>
    <property type="match status" value="1"/>
</dbReference>
<reference evidence="3" key="1">
    <citation type="journal article" date="2013" name="Nature">
        <title>Pan genome of the phytoplankton Emiliania underpins its global distribution.</title>
        <authorList>
            <person name="Read B.A."/>
            <person name="Kegel J."/>
            <person name="Klute M.J."/>
            <person name="Kuo A."/>
            <person name="Lefebvre S.C."/>
            <person name="Maumus F."/>
            <person name="Mayer C."/>
            <person name="Miller J."/>
            <person name="Monier A."/>
            <person name="Salamov A."/>
            <person name="Young J."/>
            <person name="Aguilar M."/>
            <person name="Claverie J.M."/>
            <person name="Frickenhaus S."/>
            <person name="Gonzalez K."/>
            <person name="Herman E.K."/>
            <person name="Lin Y.C."/>
            <person name="Napier J."/>
            <person name="Ogata H."/>
            <person name="Sarno A.F."/>
            <person name="Shmutz J."/>
            <person name="Schroeder D."/>
            <person name="de Vargas C."/>
            <person name="Verret F."/>
            <person name="von Dassow P."/>
            <person name="Valentin K."/>
            <person name="Van de Peer Y."/>
            <person name="Wheeler G."/>
            <person name="Dacks J.B."/>
            <person name="Delwiche C.F."/>
            <person name="Dyhrman S.T."/>
            <person name="Glockner G."/>
            <person name="John U."/>
            <person name="Richards T."/>
            <person name="Worden A.Z."/>
            <person name="Zhang X."/>
            <person name="Grigoriev I.V."/>
            <person name="Allen A.E."/>
            <person name="Bidle K."/>
            <person name="Borodovsky M."/>
            <person name="Bowler C."/>
            <person name="Brownlee C."/>
            <person name="Cock J.M."/>
            <person name="Elias M."/>
            <person name="Gladyshev V.N."/>
            <person name="Groth M."/>
            <person name="Guda C."/>
            <person name="Hadaegh A."/>
            <person name="Iglesias-Rodriguez M.D."/>
            <person name="Jenkins J."/>
            <person name="Jones B.M."/>
            <person name="Lawson T."/>
            <person name="Leese F."/>
            <person name="Lindquist E."/>
            <person name="Lobanov A."/>
            <person name="Lomsadze A."/>
            <person name="Malik S.B."/>
            <person name="Marsh M.E."/>
            <person name="Mackinder L."/>
            <person name="Mock T."/>
            <person name="Mueller-Roeber B."/>
            <person name="Pagarete A."/>
            <person name="Parker M."/>
            <person name="Probert I."/>
            <person name="Quesneville H."/>
            <person name="Raines C."/>
            <person name="Rensing S.A."/>
            <person name="Riano-Pachon D.M."/>
            <person name="Richier S."/>
            <person name="Rokitta S."/>
            <person name="Shiraiwa Y."/>
            <person name="Soanes D.M."/>
            <person name="van der Giezen M."/>
            <person name="Wahlund T.M."/>
            <person name="Williams B."/>
            <person name="Wilson W."/>
            <person name="Wolfe G."/>
            <person name="Wurch L.L."/>
        </authorList>
    </citation>
    <scope>NUCLEOTIDE SEQUENCE</scope>
</reference>
<evidence type="ECO:0000259" key="1">
    <source>
        <dbReference type="Pfam" id="PF01936"/>
    </source>
</evidence>
<dbReference type="PANTHER" id="PTHR14379">
    <property type="entry name" value="LIMKAIN B LKAP"/>
    <property type="match status" value="1"/>
</dbReference>
<protein>
    <recommendedName>
        <fullName evidence="1">NYN domain-containing protein</fullName>
    </recommendedName>
</protein>
<dbReference type="PANTHER" id="PTHR14379:SF3">
    <property type="entry name" value="MEIOSIS REGULATOR AND MRNA STABILITY FACTOR 1"/>
    <property type="match status" value="1"/>
</dbReference>
<dbReference type="InterPro" id="IPR021139">
    <property type="entry name" value="NYN"/>
</dbReference>
<evidence type="ECO:0000313" key="2">
    <source>
        <dbReference type="EnsemblProtists" id="EOD41779"/>
    </source>
</evidence>
<dbReference type="Proteomes" id="UP000013827">
    <property type="component" value="Unassembled WGS sequence"/>
</dbReference>
<dbReference type="GO" id="GO:0005777">
    <property type="term" value="C:peroxisome"/>
    <property type="evidence" value="ECO:0007669"/>
    <property type="project" value="InterPro"/>
</dbReference>
<dbReference type="GO" id="GO:0010468">
    <property type="term" value="P:regulation of gene expression"/>
    <property type="evidence" value="ECO:0007669"/>
    <property type="project" value="InterPro"/>
</dbReference>